<dbReference type="Gene3D" id="3.30.70.1430">
    <property type="entry name" value="Multidrug efflux transporter AcrB pore domain"/>
    <property type="match status" value="2"/>
</dbReference>
<evidence type="ECO:0000256" key="1">
    <source>
        <dbReference type="SAM" id="Phobius"/>
    </source>
</evidence>
<comment type="caution">
    <text evidence="2">The sequence shown here is derived from an EMBL/GenBank/DDBJ whole genome shotgun (WGS) entry which is preliminary data.</text>
</comment>
<name>A0A934VMH1_9BACT</name>
<dbReference type="SUPFAM" id="SSF82866">
    <property type="entry name" value="Multidrug efflux transporter AcrB transmembrane domain"/>
    <property type="match status" value="2"/>
</dbReference>
<feature type="transmembrane region" description="Helical" evidence="1">
    <location>
        <begin position="1008"/>
        <end position="1034"/>
    </location>
</feature>
<feature type="transmembrane region" description="Helical" evidence="1">
    <location>
        <begin position="472"/>
        <end position="489"/>
    </location>
</feature>
<feature type="transmembrane region" description="Helical" evidence="1">
    <location>
        <begin position="976"/>
        <end position="996"/>
    </location>
</feature>
<dbReference type="GO" id="GO:0042910">
    <property type="term" value="F:xenobiotic transmembrane transporter activity"/>
    <property type="evidence" value="ECO:0007669"/>
    <property type="project" value="TreeGrafter"/>
</dbReference>
<evidence type="ECO:0000313" key="3">
    <source>
        <dbReference type="Proteomes" id="UP000617628"/>
    </source>
</evidence>
<feature type="transmembrane region" description="Helical" evidence="1">
    <location>
        <begin position="366"/>
        <end position="387"/>
    </location>
</feature>
<feature type="transmembrane region" description="Helical" evidence="1">
    <location>
        <begin position="905"/>
        <end position="925"/>
    </location>
</feature>
<dbReference type="SUPFAM" id="SSF82714">
    <property type="entry name" value="Multidrug efflux transporter AcrB TolC docking domain, DN and DC subdomains"/>
    <property type="match status" value="2"/>
</dbReference>
<dbReference type="PANTHER" id="PTHR32063:SF33">
    <property type="entry name" value="RND SUPERFAMILY EFFLUX PUMP PERMEASE COMPONENT"/>
    <property type="match status" value="1"/>
</dbReference>
<dbReference type="Pfam" id="PF00873">
    <property type="entry name" value="ACR_tran"/>
    <property type="match status" value="1"/>
</dbReference>
<feature type="transmembrane region" description="Helical" evidence="1">
    <location>
        <begin position="931"/>
        <end position="955"/>
    </location>
</feature>
<dbReference type="GO" id="GO:0005886">
    <property type="term" value="C:plasma membrane"/>
    <property type="evidence" value="ECO:0007669"/>
    <property type="project" value="TreeGrafter"/>
</dbReference>
<feature type="transmembrane region" description="Helical" evidence="1">
    <location>
        <begin position="882"/>
        <end position="898"/>
    </location>
</feature>
<protein>
    <submittedName>
        <fullName evidence="2">Efflux RND transporter permease subunit</fullName>
    </submittedName>
</protein>
<gene>
    <name evidence="2" type="ORF">JIN87_18305</name>
</gene>
<dbReference type="Gene3D" id="3.30.70.1440">
    <property type="entry name" value="Multidrug efflux transporter AcrB pore domain"/>
    <property type="match status" value="1"/>
</dbReference>
<dbReference type="RefSeq" id="WP_200357055.1">
    <property type="nucleotide sequence ID" value="NZ_JAENIL010000036.1"/>
</dbReference>
<dbReference type="PRINTS" id="PR00702">
    <property type="entry name" value="ACRIFLAVINRP"/>
</dbReference>
<feature type="transmembrane region" description="Helical" evidence="1">
    <location>
        <begin position="545"/>
        <end position="564"/>
    </location>
</feature>
<keyword evidence="3" id="KW-1185">Reference proteome</keyword>
<reference evidence="2" key="1">
    <citation type="submission" date="2021-01" db="EMBL/GenBank/DDBJ databases">
        <title>Modified the classification status of verrucomicrobia.</title>
        <authorList>
            <person name="Feng X."/>
        </authorList>
    </citation>
    <scope>NUCLEOTIDE SEQUENCE</scope>
    <source>
        <strain evidence="2">KCTC 13126</strain>
    </source>
</reference>
<dbReference type="Gene3D" id="1.20.1640.10">
    <property type="entry name" value="Multidrug efflux transporter AcrB transmembrane domain"/>
    <property type="match status" value="2"/>
</dbReference>
<evidence type="ECO:0000313" key="2">
    <source>
        <dbReference type="EMBL" id="MBK1878841.1"/>
    </source>
</evidence>
<feature type="transmembrane region" description="Helical" evidence="1">
    <location>
        <begin position="440"/>
        <end position="460"/>
    </location>
</feature>
<dbReference type="InterPro" id="IPR001036">
    <property type="entry name" value="Acrflvin-R"/>
</dbReference>
<keyword evidence="1" id="KW-0812">Transmembrane</keyword>
<feature type="transmembrane region" description="Helical" evidence="1">
    <location>
        <begin position="393"/>
        <end position="419"/>
    </location>
</feature>
<dbReference type="AlphaFoldDB" id="A0A934VMH1"/>
<organism evidence="2 3">
    <name type="scientific">Pelagicoccus mobilis</name>
    <dbReference type="NCBI Taxonomy" id="415221"/>
    <lineage>
        <taxon>Bacteria</taxon>
        <taxon>Pseudomonadati</taxon>
        <taxon>Verrucomicrobiota</taxon>
        <taxon>Opitutia</taxon>
        <taxon>Puniceicoccales</taxon>
        <taxon>Pelagicoccaceae</taxon>
        <taxon>Pelagicoccus</taxon>
    </lineage>
</organism>
<keyword evidence="1" id="KW-1133">Transmembrane helix</keyword>
<dbReference type="EMBL" id="JAENIL010000036">
    <property type="protein sequence ID" value="MBK1878841.1"/>
    <property type="molecule type" value="Genomic_DNA"/>
</dbReference>
<accession>A0A934VMH1</accession>
<proteinExistence type="predicted"/>
<sequence>MADDPIQKHPIIAWFASNSVVSNILMFVILGWGISSAINIRKEAFPSFEADSVTISVPFNGGVPEDVERGVAIKIEEALQGVDGIERIRSTSTGSGATVTVDSQEDYPVGRLFNDIKVQVDAISTFPGEAEKPVIKENKRKNSVIWIDVHGEVDEGVLKETAREVRDELLKLSDVNQVNVFGDRDYEISIELTEDKLRAYDITFDEVAQAIRDNSIDLSGGLLRSDRGDIALRSRAQAYNEKDFARIPLRTNPDGTRIHLEDVAIIRDGYVDQQYLNRFDGEPTVSLQVTTDGDKDIIVASKQAAALASTYEQRFGLPEGVTLSAWNDGSESIRSRLELLTQNGLQGVLLVLLSLSFFLNVRLAAWVAIGIPVSIAGAMLLFHLPVFNISLNLITAFSFIIVLGIIVDDAIVLGESIYTEKENQKHWKDPDANIRSTVRGVSRVITPATFGVLTTIAAFFPLTQVSGRMGNVFGQIAIGVIFCLIFSLIESKLILPSHLAHINVHSKPGNPISKFWARFQGLFGKGLRKFIDSTYRPVLIKAIEYRYVTLSAFLGLLVLIGSLLPSGKLRFVFFPDIFQDNVAANLTLEEGLPVSHLHESTLQIAEAIRLVNEDIIKEFGESAVRHIQISSRSNTKSSVSASLTTSEERDIDTGQIVNRWRKKVGEIAGAKALSFSGRAGPPSQGLSLQLESKNLEALQEAADALKERISTYPGVYDIKDSFSSGRPEILVNLTPAGQASGFSRRDLASAIRSAFFGKEAQRIQRGRDEVKAMVRYPEDDRGQLDTLRDMRVRLPDGTALPFSIVAETDFGESLAAIERADYNRIVSVSAEVDKTVTSGDEILAALNIEYFPVFALEHPEVNLALRGEAEQRGKSIKSLQDGLKLSLLLIFILLAIPLKSYIKPFFIMSVIPFGIIGALLGHFIVGIPVSILSLFGVLALSGIVVNDSLVLLARIDDLRKQGASLREAIIEAGPQRFRAILLTTLTTFIGLVPILLEPSVQAQFLKPMAVSVGFGVVFATAITLILLPVLLITFDETVSSSFRYYRDAIKRKWGTQEEE</sequence>
<dbReference type="SUPFAM" id="SSF82693">
    <property type="entry name" value="Multidrug efflux transporter AcrB pore domain, PN1, PN2, PC1 and PC2 subdomains"/>
    <property type="match status" value="2"/>
</dbReference>
<feature type="transmembrane region" description="Helical" evidence="1">
    <location>
        <begin position="12"/>
        <end position="34"/>
    </location>
</feature>
<dbReference type="InterPro" id="IPR027463">
    <property type="entry name" value="AcrB_DN_DC_subdom"/>
</dbReference>
<dbReference type="Gene3D" id="3.30.70.1320">
    <property type="entry name" value="Multidrug efflux transporter AcrB pore domain like"/>
    <property type="match status" value="1"/>
</dbReference>
<dbReference type="Gene3D" id="3.30.2090.10">
    <property type="entry name" value="Multidrug efflux transporter AcrB TolC docking domain, DN and DC subdomains"/>
    <property type="match status" value="2"/>
</dbReference>
<dbReference type="PANTHER" id="PTHR32063">
    <property type="match status" value="1"/>
</dbReference>
<keyword evidence="1" id="KW-0472">Membrane</keyword>
<dbReference type="Proteomes" id="UP000617628">
    <property type="component" value="Unassembled WGS sequence"/>
</dbReference>